<keyword evidence="3" id="KW-1185">Reference proteome</keyword>
<accession>A0A6C2U3J0</accession>
<proteinExistence type="predicted"/>
<evidence type="ECO:0000313" key="3">
    <source>
        <dbReference type="Proteomes" id="UP000366872"/>
    </source>
</evidence>
<protein>
    <recommendedName>
        <fullName evidence="1">Transcriptional repressor PaaX-like C-terminal domain-containing protein</fullName>
    </recommendedName>
</protein>
<evidence type="ECO:0000259" key="1">
    <source>
        <dbReference type="Pfam" id="PF08223"/>
    </source>
</evidence>
<dbReference type="AlphaFoldDB" id="A0A6C2U3J0"/>
<reference evidence="2 3" key="1">
    <citation type="submission" date="2019-04" db="EMBL/GenBank/DDBJ databases">
        <authorList>
            <person name="Van Vliet M D."/>
        </authorList>
    </citation>
    <scope>NUCLEOTIDE SEQUENCE [LARGE SCALE GENOMIC DNA]</scope>
    <source>
        <strain evidence="2 3">F1</strain>
    </source>
</reference>
<dbReference type="Pfam" id="PF08223">
    <property type="entry name" value="PaaX_C"/>
    <property type="match status" value="1"/>
</dbReference>
<evidence type="ECO:0000313" key="2">
    <source>
        <dbReference type="EMBL" id="VGO14463.1"/>
    </source>
</evidence>
<organism evidence="2 3">
    <name type="scientific">Pontiella desulfatans</name>
    <dbReference type="NCBI Taxonomy" id="2750659"/>
    <lineage>
        <taxon>Bacteria</taxon>
        <taxon>Pseudomonadati</taxon>
        <taxon>Kiritimatiellota</taxon>
        <taxon>Kiritimatiellia</taxon>
        <taxon>Kiritimatiellales</taxon>
        <taxon>Pontiellaceae</taxon>
        <taxon>Pontiella</taxon>
    </lineage>
</organism>
<dbReference type="InterPro" id="IPR013225">
    <property type="entry name" value="PaaX_C"/>
</dbReference>
<dbReference type="Proteomes" id="UP000366872">
    <property type="component" value="Unassembled WGS sequence"/>
</dbReference>
<dbReference type="RefSeq" id="WP_136079942.1">
    <property type="nucleotide sequence ID" value="NZ_CAAHFG010000001.1"/>
</dbReference>
<name>A0A6C2U3J0_PONDE</name>
<sequence>MWVTPRDIRPEYDDLDRAAAVDSVAFLFESRTVLGHGNQSVVEAAWNFDRIKDVHQRYCDFVNENLAFLDRAGFSDEELVRLLRMEDQAYGQSMALDPLLPAELLPNGYAGSQVFALHQELIQRIATRFQ</sequence>
<dbReference type="EMBL" id="CAAHFG010000001">
    <property type="protein sequence ID" value="VGO14463.1"/>
    <property type="molecule type" value="Genomic_DNA"/>
</dbReference>
<feature type="domain" description="Transcriptional repressor PaaX-like C-terminal" evidence="1">
    <location>
        <begin position="46"/>
        <end position="127"/>
    </location>
</feature>
<gene>
    <name evidence="2" type="ORF">PDESU_03025</name>
</gene>